<dbReference type="EMBL" id="JAMKBI010000002">
    <property type="protein sequence ID" value="MCZ8532593.1"/>
    <property type="molecule type" value="Genomic_DNA"/>
</dbReference>
<evidence type="ECO:0000313" key="1">
    <source>
        <dbReference type="EMBL" id="MCZ8532593.1"/>
    </source>
</evidence>
<gene>
    <name evidence="1" type="ORF">M9R61_04425</name>
</gene>
<dbReference type="RefSeq" id="WP_269921140.1">
    <property type="nucleotide sequence ID" value="NZ_JAMKBI010000002.1"/>
</dbReference>
<name>A0A9X3R9Y2_9BACI</name>
<dbReference type="AlphaFoldDB" id="A0A9X3R9Y2"/>
<reference evidence="1" key="1">
    <citation type="submission" date="2022-05" db="EMBL/GenBank/DDBJ databases">
        <authorList>
            <person name="Colautti A."/>
            <person name="Iacumin L."/>
        </authorList>
    </citation>
    <scope>NUCLEOTIDE SEQUENCE</scope>
    <source>
        <strain evidence="1">DSM 30747</strain>
    </source>
</reference>
<dbReference type="PROSITE" id="PS51257">
    <property type="entry name" value="PROKAR_LIPOPROTEIN"/>
    <property type="match status" value="1"/>
</dbReference>
<organism evidence="1 2">
    <name type="scientific">Psychrobacillus psychrodurans</name>
    <dbReference type="NCBI Taxonomy" id="126157"/>
    <lineage>
        <taxon>Bacteria</taxon>
        <taxon>Bacillati</taxon>
        <taxon>Bacillota</taxon>
        <taxon>Bacilli</taxon>
        <taxon>Bacillales</taxon>
        <taxon>Bacillaceae</taxon>
        <taxon>Psychrobacillus</taxon>
    </lineage>
</organism>
<comment type="caution">
    <text evidence="1">The sequence shown here is derived from an EMBL/GenBank/DDBJ whole genome shotgun (WGS) entry which is preliminary data.</text>
</comment>
<accession>A0A9X3R9Y2</accession>
<sequence>MKKMIFMFIILFLVACSNNEGEINQTPKMDIAEALALSEKKFKEEGIESVSAFNGETIKFRLLLDEQPTEKEATKLFVEMLDTVASYTSQSEDMWDFYKVKFDLSYKDVLIFEGRKEKGEDLIVKPI</sequence>
<evidence type="ECO:0000313" key="2">
    <source>
        <dbReference type="Proteomes" id="UP001152172"/>
    </source>
</evidence>
<proteinExistence type="predicted"/>
<keyword evidence="2" id="KW-1185">Reference proteome</keyword>
<protein>
    <submittedName>
        <fullName evidence="1">Uncharacterized protein</fullName>
    </submittedName>
</protein>
<dbReference type="Proteomes" id="UP001152172">
    <property type="component" value="Unassembled WGS sequence"/>
</dbReference>